<protein>
    <submittedName>
        <fullName evidence="1">Uncharacterized protein</fullName>
    </submittedName>
</protein>
<dbReference type="Proteomes" id="UP001172386">
    <property type="component" value="Unassembled WGS sequence"/>
</dbReference>
<keyword evidence="2" id="KW-1185">Reference proteome</keyword>
<organism evidence="1 2">
    <name type="scientific">Neophaeococcomyces mojaviensis</name>
    <dbReference type="NCBI Taxonomy" id="3383035"/>
    <lineage>
        <taxon>Eukaryota</taxon>
        <taxon>Fungi</taxon>
        <taxon>Dikarya</taxon>
        <taxon>Ascomycota</taxon>
        <taxon>Pezizomycotina</taxon>
        <taxon>Eurotiomycetes</taxon>
        <taxon>Chaetothyriomycetidae</taxon>
        <taxon>Chaetothyriales</taxon>
        <taxon>Chaetothyriales incertae sedis</taxon>
        <taxon>Neophaeococcomyces</taxon>
    </lineage>
</organism>
<gene>
    <name evidence="1" type="ORF">H2198_002635</name>
</gene>
<comment type="caution">
    <text evidence="1">The sequence shown here is derived from an EMBL/GenBank/DDBJ whole genome shotgun (WGS) entry which is preliminary data.</text>
</comment>
<dbReference type="EMBL" id="JAPDRQ010000032">
    <property type="protein sequence ID" value="KAJ9660327.1"/>
    <property type="molecule type" value="Genomic_DNA"/>
</dbReference>
<reference evidence="1" key="1">
    <citation type="submission" date="2022-10" db="EMBL/GenBank/DDBJ databases">
        <title>Culturing micro-colonial fungi from biological soil crusts in the Mojave desert and describing Neophaeococcomyces mojavensis, and introducing the new genera and species Taxawa tesnikishii.</title>
        <authorList>
            <person name="Kurbessoian T."/>
            <person name="Stajich J.E."/>
        </authorList>
    </citation>
    <scope>NUCLEOTIDE SEQUENCE</scope>
    <source>
        <strain evidence="1">JES_112</strain>
    </source>
</reference>
<evidence type="ECO:0000313" key="1">
    <source>
        <dbReference type="EMBL" id="KAJ9660327.1"/>
    </source>
</evidence>
<accession>A0ACC3ADX0</accession>
<proteinExistence type="predicted"/>
<evidence type="ECO:0000313" key="2">
    <source>
        <dbReference type="Proteomes" id="UP001172386"/>
    </source>
</evidence>
<sequence>MDPPRPQPDHDIEVQRFLEFLHRELSESCCEQSLPHADFIPRSCLQQYFKRERGSLKRLLRAVIVKEEDIPEIETVQDKYLSVLAILVSIGYGAFLPRFIEQDYSDQQLPFDEKPKYFPIIPTQSFFDLFAVHQWQFCPQIFEQRMDNKHVKPQRVLPVVSKQLLKESAPATIYKVEIHEEYDRLRGDPDMLQHVLDSSKNRRHTYIFKQFTGAHGYAAYNKERTAFKHLKSSKESGKTIIGYYGSFSHNSTYTLILEYADRGTLDEFLRTVQAPSTGEEIMKLWESLLTIQNALYAIHVIPSDTLSYTPDTKDFSALRGWHSDLKPANILVVSGNTDSPFDCEFRLADLGTSNFARLAALGHDIQTADEGATRQYGAPECYKGDLPNHSPLIHPQKADIWSLGCVYSEFAVWIVLGQTGLLQYEEARRRETEKRGITDIGCFHDGERALKCVKQWIDHAFDNKRNSDHVTKSVLRKMVDEMLYPDADACPTAKQLKIKAKDIFETARGLANSGRSGSMASDSTGRLTKQLRPNKKRRRRYEPDDDNSDDESDAPAPAVPSPSRRSTHMTGGVQSPTSLNSALVGDNVYETPYHTDADESTEISTSTSTTSTRRKQSSPASMHGRPNPKSDRKYAPEPTQSPDAGAQESRFPHRNERHQGDITTASTDSHSPVIPTDDKEVVKSRAEHGHGEVSDMIASVQLVESPSQIPAPAPALIDLPKLKAPKPELSLDRGIIYYSDKKAGRSPPLNDDGCMKTLADPERDYVFLIDDSASMYQYRDSVCETVRFLAWLLKEYDKDGIDMYFMKTGGKYHARARSSSDLLPQLSQTMWACQGTSDVTNRLGTILHDYRDRWAQSRQPKRFSLSGLFQGNKIKPLSIYVLTDGEWELGSDPSKLLRDTAAFLEKHGAPESQLGIQFIRFGDKLANKKKLEVLDSGLGAVRDMIDTEPVKGNVFKMLLGPISRLWDDH</sequence>
<name>A0ACC3ADX0_9EURO</name>